<evidence type="ECO:0000256" key="1">
    <source>
        <dbReference type="SAM" id="MobiDB-lite"/>
    </source>
</evidence>
<name>A0AAE1CAK3_9PEZI</name>
<proteinExistence type="predicted"/>
<organism evidence="2 3">
    <name type="scientific">Podospora appendiculata</name>
    <dbReference type="NCBI Taxonomy" id="314037"/>
    <lineage>
        <taxon>Eukaryota</taxon>
        <taxon>Fungi</taxon>
        <taxon>Dikarya</taxon>
        <taxon>Ascomycota</taxon>
        <taxon>Pezizomycotina</taxon>
        <taxon>Sordariomycetes</taxon>
        <taxon>Sordariomycetidae</taxon>
        <taxon>Sordariales</taxon>
        <taxon>Podosporaceae</taxon>
        <taxon>Podospora</taxon>
    </lineage>
</organism>
<evidence type="ECO:0000313" key="2">
    <source>
        <dbReference type="EMBL" id="KAK3685651.1"/>
    </source>
</evidence>
<accession>A0AAE1CAK3</accession>
<feature type="region of interest" description="Disordered" evidence="1">
    <location>
        <begin position="52"/>
        <end position="80"/>
    </location>
</feature>
<evidence type="ECO:0000313" key="3">
    <source>
        <dbReference type="Proteomes" id="UP001270362"/>
    </source>
</evidence>
<keyword evidence="3" id="KW-1185">Reference proteome</keyword>
<reference evidence="2" key="2">
    <citation type="submission" date="2023-06" db="EMBL/GenBank/DDBJ databases">
        <authorList>
            <consortium name="Lawrence Berkeley National Laboratory"/>
            <person name="Haridas S."/>
            <person name="Hensen N."/>
            <person name="Bonometti L."/>
            <person name="Westerberg I."/>
            <person name="Brannstrom I.O."/>
            <person name="Guillou S."/>
            <person name="Cros-Aarteil S."/>
            <person name="Calhoun S."/>
            <person name="Kuo A."/>
            <person name="Mondo S."/>
            <person name="Pangilinan J."/>
            <person name="Riley R."/>
            <person name="Labutti K."/>
            <person name="Andreopoulos B."/>
            <person name="Lipzen A."/>
            <person name="Chen C."/>
            <person name="Yanf M."/>
            <person name="Daum C."/>
            <person name="Ng V."/>
            <person name="Clum A."/>
            <person name="Steindorff A."/>
            <person name="Ohm R."/>
            <person name="Martin F."/>
            <person name="Silar P."/>
            <person name="Natvig D."/>
            <person name="Lalanne C."/>
            <person name="Gautier V."/>
            <person name="Ament-Velasquez S.L."/>
            <person name="Kruys A."/>
            <person name="Hutchinson M.I."/>
            <person name="Powell A.J."/>
            <person name="Barry K."/>
            <person name="Miller A.N."/>
            <person name="Grigoriev I.V."/>
            <person name="Debuchy R."/>
            <person name="Gladieux P."/>
            <person name="Thoren M.H."/>
            <person name="Johannesson H."/>
        </authorList>
    </citation>
    <scope>NUCLEOTIDE SEQUENCE</scope>
    <source>
        <strain evidence="2">CBS 314.62</strain>
    </source>
</reference>
<sequence>MSGYCNRNRMADRCPQGYISHIGDSTDRSMHTTLRIGLVDVHMGCRQKTCHRSRDTMTDVTGAGGDSPHPGAQQRAGKYGGRDPCMSGALPEVVVSGLSLAGEIDIRHCDRTGGYPKVLQAWQLFVVTTKLQVTVTHSHRQNENAASPITYRHYPIHTGTHTALCFPLICVVPATVLDAPTPQASCQVSSYHLGRRGRVLS</sequence>
<dbReference type="Proteomes" id="UP001270362">
    <property type="component" value="Unassembled WGS sequence"/>
</dbReference>
<gene>
    <name evidence="2" type="ORF">B0T22DRAFT_225361</name>
</gene>
<reference evidence="2" key="1">
    <citation type="journal article" date="2023" name="Mol. Phylogenet. Evol.">
        <title>Genome-scale phylogeny and comparative genomics of the fungal order Sordariales.</title>
        <authorList>
            <person name="Hensen N."/>
            <person name="Bonometti L."/>
            <person name="Westerberg I."/>
            <person name="Brannstrom I.O."/>
            <person name="Guillou S."/>
            <person name="Cros-Aarteil S."/>
            <person name="Calhoun S."/>
            <person name="Haridas S."/>
            <person name="Kuo A."/>
            <person name="Mondo S."/>
            <person name="Pangilinan J."/>
            <person name="Riley R."/>
            <person name="LaButti K."/>
            <person name="Andreopoulos B."/>
            <person name="Lipzen A."/>
            <person name="Chen C."/>
            <person name="Yan M."/>
            <person name="Daum C."/>
            <person name="Ng V."/>
            <person name="Clum A."/>
            <person name="Steindorff A."/>
            <person name="Ohm R.A."/>
            <person name="Martin F."/>
            <person name="Silar P."/>
            <person name="Natvig D.O."/>
            <person name="Lalanne C."/>
            <person name="Gautier V."/>
            <person name="Ament-Velasquez S.L."/>
            <person name="Kruys A."/>
            <person name="Hutchinson M.I."/>
            <person name="Powell A.J."/>
            <person name="Barry K."/>
            <person name="Miller A.N."/>
            <person name="Grigoriev I.V."/>
            <person name="Debuchy R."/>
            <person name="Gladieux P."/>
            <person name="Hiltunen Thoren M."/>
            <person name="Johannesson H."/>
        </authorList>
    </citation>
    <scope>NUCLEOTIDE SEQUENCE</scope>
    <source>
        <strain evidence="2">CBS 314.62</strain>
    </source>
</reference>
<dbReference type="EMBL" id="JAULSO010000003">
    <property type="protein sequence ID" value="KAK3685651.1"/>
    <property type="molecule type" value="Genomic_DNA"/>
</dbReference>
<comment type="caution">
    <text evidence="2">The sequence shown here is derived from an EMBL/GenBank/DDBJ whole genome shotgun (WGS) entry which is preliminary data.</text>
</comment>
<protein>
    <submittedName>
        <fullName evidence="2">Uncharacterized protein</fullName>
    </submittedName>
</protein>
<dbReference type="AlphaFoldDB" id="A0AAE1CAK3"/>